<keyword evidence="4 5" id="KW-0472">Membrane</keyword>
<proteinExistence type="predicted"/>
<protein>
    <recommendedName>
        <fullName evidence="6">ABC transmembrane type-1 domain-containing protein</fullName>
    </recommendedName>
</protein>
<dbReference type="Gene3D" id="1.20.1560.10">
    <property type="entry name" value="ABC transporter type 1, transmembrane domain"/>
    <property type="match status" value="1"/>
</dbReference>
<evidence type="ECO:0000256" key="4">
    <source>
        <dbReference type="ARBA" id="ARBA00023136"/>
    </source>
</evidence>
<gene>
    <name evidence="7" type="ORF">GA842_03195</name>
</gene>
<evidence type="ECO:0000256" key="3">
    <source>
        <dbReference type="ARBA" id="ARBA00022989"/>
    </source>
</evidence>
<dbReference type="Proteomes" id="UP001275867">
    <property type="component" value="Unassembled WGS sequence"/>
</dbReference>
<dbReference type="PROSITE" id="PS50929">
    <property type="entry name" value="ABC_TM1F"/>
    <property type="match status" value="1"/>
</dbReference>
<reference evidence="7" key="1">
    <citation type="submission" date="2019-10" db="EMBL/GenBank/DDBJ databases">
        <title>Malate fermentation in French cider.</title>
        <authorList>
            <person name="Cousin F.J."/>
            <person name="Medina Fernandez S."/>
            <person name="Misery B."/>
            <person name="Laplace J.-M."/>
            <person name="Cretenet M."/>
        </authorList>
    </citation>
    <scope>NUCLEOTIDE SEQUENCE</scope>
    <source>
        <strain evidence="7">UCMA15901</strain>
    </source>
</reference>
<dbReference type="GO" id="GO:0140359">
    <property type="term" value="F:ABC-type transporter activity"/>
    <property type="evidence" value="ECO:0007669"/>
    <property type="project" value="InterPro"/>
</dbReference>
<keyword evidence="2 5" id="KW-0812">Transmembrane</keyword>
<name>A0AAP5TBD5_9LACO</name>
<sequence length="169" mass="19228">MFQFATISLKKIEKLSYKEFHNKNTGAYVSWLNNDITIINSSGLKSLFTVIEGVFGVTFALITLTTYHWSLTLTAIVMAFIIILAPKIMDRRLQNSNEALTKENEQFVSQVEDVLSGFNFLYALFALPMVTQHVKKASLDLKKRMSTSLELKQLYKSSDLPATSCHKFF</sequence>
<dbReference type="RefSeq" id="WP_084254291.1">
    <property type="nucleotide sequence ID" value="NZ_BMWL01000024.1"/>
</dbReference>
<feature type="transmembrane region" description="Helical" evidence="5">
    <location>
        <begin position="44"/>
        <end position="62"/>
    </location>
</feature>
<dbReference type="SUPFAM" id="SSF90123">
    <property type="entry name" value="ABC transporter transmembrane region"/>
    <property type="match status" value="1"/>
</dbReference>
<evidence type="ECO:0000256" key="1">
    <source>
        <dbReference type="ARBA" id="ARBA00004651"/>
    </source>
</evidence>
<evidence type="ECO:0000259" key="6">
    <source>
        <dbReference type="PROSITE" id="PS50929"/>
    </source>
</evidence>
<dbReference type="Pfam" id="PF00664">
    <property type="entry name" value="ABC_membrane"/>
    <property type="match status" value="1"/>
</dbReference>
<keyword evidence="3 5" id="KW-1133">Transmembrane helix</keyword>
<comment type="caution">
    <text evidence="7">The sequence shown here is derived from an EMBL/GenBank/DDBJ whole genome shotgun (WGS) entry which is preliminary data.</text>
</comment>
<feature type="domain" description="ABC transmembrane type-1" evidence="6">
    <location>
        <begin position="1"/>
        <end position="117"/>
    </location>
</feature>
<comment type="subcellular location">
    <subcellularLocation>
        <location evidence="1">Cell membrane</location>
        <topology evidence="1">Multi-pass membrane protein</topology>
    </subcellularLocation>
</comment>
<dbReference type="AlphaFoldDB" id="A0AAP5TBD5"/>
<evidence type="ECO:0000256" key="5">
    <source>
        <dbReference type="SAM" id="Phobius"/>
    </source>
</evidence>
<dbReference type="GO" id="GO:0005886">
    <property type="term" value="C:plasma membrane"/>
    <property type="evidence" value="ECO:0007669"/>
    <property type="project" value="UniProtKB-SubCell"/>
</dbReference>
<accession>A0AAP5TBD5</accession>
<evidence type="ECO:0000313" key="7">
    <source>
        <dbReference type="EMBL" id="MDV7693901.1"/>
    </source>
</evidence>
<evidence type="ECO:0000313" key="8">
    <source>
        <dbReference type="Proteomes" id="UP001275867"/>
    </source>
</evidence>
<evidence type="ECO:0000256" key="2">
    <source>
        <dbReference type="ARBA" id="ARBA00022692"/>
    </source>
</evidence>
<dbReference type="GeneID" id="93382183"/>
<dbReference type="EMBL" id="WERX01000007">
    <property type="protein sequence ID" value="MDV7693901.1"/>
    <property type="molecule type" value="Genomic_DNA"/>
</dbReference>
<dbReference type="InterPro" id="IPR036640">
    <property type="entry name" value="ABC1_TM_sf"/>
</dbReference>
<organism evidence="7 8">
    <name type="scientific">Pediococcus parvulus</name>
    <dbReference type="NCBI Taxonomy" id="54062"/>
    <lineage>
        <taxon>Bacteria</taxon>
        <taxon>Bacillati</taxon>
        <taxon>Bacillota</taxon>
        <taxon>Bacilli</taxon>
        <taxon>Lactobacillales</taxon>
        <taxon>Lactobacillaceae</taxon>
        <taxon>Pediococcus</taxon>
    </lineage>
</organism>
<feature type="transmembrane region" description="Helical" evidence="5">
    <location>
        <begin position="68"/>
        <end position="85"/>
    </location>
</feature>
<dbReference type="GO" id="GO:0005524">
    <property type="term" value="F:ATP binding"/>
    <property type="evidence" value="ECO:0007669"/>
    <property type="project" value="InterPro"/>
</dbReference>
<dbReference type="InterPro" id="IPR011527">
    <property type="entry name" value="ABC1_TM_dom"/>
</dbReference>